<evidence type="ECO:0000313" key="1">
    <source>
        <dbReference type="EMBL" id="MFC4513580.1"/>
    </source>
</evidence>
<proteinExistence type="predicted"/>
<dbReference type="EMBL" id="JBHSFS010000004">
    <property type="protein sequence ID" value="MFC4513580.1"/>
    <property type="molecule type" value="Genomic_DNA"/>
</dbReference>
<protein>
    <submittedName>
        <fullName evidence="1">Uncharacterized protein</fullName>
    </submittedName>
</protein>
<keyword evidence="2" id="KW-1185">Reference proteome</keyword>
<organism evidence="1 2">
    <name type="scientific">Streptomyces ehimensis</name>
    <dbReference type="NCBI Taxonomy" id="68195"/>
    <lineage>
        <taxon>Bacteria</taxon>
        <taxon>Bacillati</taxon>
        <taxon>Actinomycetota</taxon>
        <taxon>Actinomycetes</taxon>
        <taxon>Kitasatosporales</taxon>
        <taxon>Streptomycetaceae</taxon>
        <taxon>Streptomyces</taxon>
    </lineage>
</organism>
<dbReference type="Proteomes" id="UP001595990">
    <property type="component" value="Unassembled WGS sequence"/>
</dbReference>
<dbReference type="RefSeq" id="WP_417922744.1">
    <property type="nucleotide sequence ID" value="NZ_JBHSFS010000004.1"/>
</dbReference>
<comment type="caution">
    <text evidence="1">The sequence shown here is derived from an EMBL/GenBank/DDBJ whole genome shotgun (WGS) entry which is preliminary data.</text>
</comment>
<reference evidence="2" key="1">
    <citation type="journal article" date="2019" name="Int. J. Syst. Evol. Microbiol.">
        <title>The Global Catalogue of Microorganisms (GCM) 10K type strain sequencing project: providing services to taxonomists for standard genome sequencing and annotation.</title>
        <authorList>
            <consortium name="The Broad Institute Genomics Platform"/>
            <consortium name="The Broad Institute Genome Sequencing Center for Infectious Disease"/>
            <person name="Wu L."/>
            <person name="Ma J."/>
        </authorList>
    </citation>
    <scope>NUCLEOTIDE SEQUENCE [LARGE SCALE GENOMIC DNA]</scope>
    <source>
        <strain evidence="2">CECT 8064</strain>
    </source>
</reference>
<evidence type="ECO:0000313" key="2">
    <source>
        <dbReference type="Proteomes" id="UP001595990"/>
    </source>
</evidence>
<name>A0ABV9BHS0_9ACTN</name>
<accession>A0ABV9BHS0</accession>
<sequence>MGGASMANDGKRVHDLIVFLAVLGAGILLVLLGVSPGALATVTASLSGLYATWRGGGGRPTP</sequence>
<gene>
    <name evidence="1" type="ORF">ACFPEN_11600</name>
</gene>